<dbReference type="Proteomes" id="UP000677228">
    <property type="component" value="Unassembled WGS sequence"/>
</dbReference>
<dbReference type="EMBL" id="CAJNOQ010001242">
    <property type="protein sequence ID" value="CAF0879887.1"/>
    <property type="molecule type" value="Genomic_DNA"/>
</dbReference>
<dbReference type="PROSITE" id="PS50954">
    <property type="entry name" value="LEM"/>
    <property type="match status" value="1"/>
</dbReference>
<dbReference type="EMBL" id="CAJNOK010002810">
    <property type="protein sequence ID" value="CAF0875974.1"/>
    <property type="molecule type" value="Genomic_DNA"/>
</dbReference>
<dbReference type="Proteomes" id="UP000663829">
    <property type="component" value="Unassembled WGS sequence"/>
</dbReference>
<feature type="domain" description="LEM" evidence="2">
    <location>
        <begin position="41"/>
        <end position="85"/>
    </location>
</feature>
<sequence>MATKNELQQKLKSTGYDISPYASKDTLSIMLRLHAQALEKGIDVPELNDMDLRKSLKAYDIHIGPVINLTRTIYQRKLLEVITKETTEGHDDDMEIDDYSSYNNTQNLPVRDRIQTRSEKSVFYDCE</sequence>
<evidence type="ECO:0000259" key="2">
    <source>
        <dbReference type="PROSITE" id="PS50954"/>
    </source>
</evidence>
<reference evidence="4" key="1">
    <citation type="submission" date="2021-02" db="EMBL/GenBank/DDBJ databases">
        <authorList>
            <person name="Nowell W R."/>
        </authorList>
    </citation>
    <scope>NUCLEOTIDE SEQUENCE</scope>
</reference>
<dbReference type="Pfam" id="PF03020">
    <property type="entry name" value="LEM"/>
    <property type="match status" value="1"/>
</dbReference>
<gene>
    <name evidence="4" type="ORF">GPM918_LOCUS7553</name>
    <name evidence="3" type="ORF">OVA965_LOCUS8375</name>
    <name evidence="6" type="ORF">SRO942_LOCUS7553</name>
    <name evidence="5" type="ORF">TMI583_LOCUS8371</name>
</gene>
<dbReference type="InterPro" id="IPR003887">
    <property type="entry name" value="LEM_dom"/>
</dbReference>
<comment type="caution">
    <text evidence="4">The sequence shown here is derived from an EMBL/GenBank/DDBJ whole genome shotgun (WGS) entry which is preliminary data.</text>
</comment>
<dbReference type="InterPro" id="IPR011015">
    <property type="entry name" value="LEM/LEM-like_dom_sf"/>
</dbReference>
<dbReference type="OrthoDB" id="10015574at2759"/>
<keyword evidence="7" id="KW-1185">Reference proteome</keyword>
<accession>A0A813Y4C6</accession>
<evidence type="ECO:0000313" key="7">
    <source>
        <dbReference type="Proteomes" id="UP000663829"/>
    </source>
</evidence>
<evidence type="ECO:0000313" key="5">
    <source>
        <dbReference type="EMBL" id="CAF3660412.1"/>
    </source>
</evidence>
<dbReference type="Gene3D" id="1.10.720.40">
    <property type="match status" value="1"/>
</dbReference>
<dbReference type="AlphaFoldDB" id="A0A813Y4C6"/>
<name>A0A813Y4C6_9BILA</name>
<dbReference type="EMBL" id="CAJOBC010001242">
    <property type="protein sequence ID" value="CAF3666244.1"/>
    <property type="molecule type" value="Genomic_DNA"/>
</dbReference>
<evidence type="ECO:0000313" key="4">
    <source>
        <dbReference type="EMBL" id="CAF0879887.1"/>
    </source>
</evidence>
<protein>
    <recommendedName>
        <fullName evidence="2">LEM domain-containing protein</fullName>
    </recommendedName>
</protein>
<dbReference type="CDD" id="cd12934">
    <property type="entry name" value="LEM"/>
    <property type="match status" value="1"/>
</dbReference>
<dbReference type="Proteomes" id="UP000682733">
    <property type="component" value="Unassembled WGS sequence"/>
</dbReference>
<proteinExistence type="predicted"/>
<dbReference type="SUPFAM" id="SSF63451">
    <property type="entry name" value="LEM domain"/>
    <property type="match status" value="1"/>
</dbReference>
<feature type="region of interest" description="Disordered" evidence="1">
    <location>
        <begin position="89"/>
        <end position="111"/>
    </location>
</feature>
<organism evidence="4 7">
    <name type="scientific">Didymodactylos carnosus</name>
    <dbReference type="NCBI Taxonomy" id="1234261"/>
    <lineage>
        <taxon>Eukaryota</taxon>
        <taxon>Metazoa</taxon>
        <taxon>Spiralia</taxon>
        <taxon>Gnathifera</taxon>
        <taxon>Rotifera</taxon>
        <taxon>Eurotatoria</taxon>
        <taxon>Bdelloidea</taxon>
        <taxon>Philodinida</taxon>
        <taxon>Philodinidae</taxon>
        <taxon>Didymodactylos</taxon>
    </lineage>
</organism>
<evidence type="ECO:0000313" key="6">
    <source>
        <dbReference type="EMBL" id="CAF3666244.1"/>
    </source>
</evidence>
<dbReference type="FunFam" id="1.10.720.40:FF:000001">
    <property type="entry name" value="LEM domain containing 2, isoform CRA_a"/>
    <property type="match status" value="1"/>
</dbReference>
<evidence type="ECO:0000256" key="1">
    <source>
        <dbReference type="SAM" id="MobiDB-lite"/>
    </source>
</evidence>
<dbReference type="Proteomes" id="UP000681722">
    <property type="component" value="Unassembled WGS sequence"/>
</dbReference>
<dbReference type="EMBL" id="CAJOBA010002811">
    <property type="protein sequence ID" value="CAF3660412.1"/>
    <property type="molecule type" value="Genomic_DNA"/>
</dbReference>
<evidence type="ECO:0000313" key="3">
    <source>
        <dbReference type="EMBL" id="CAF0875974.1"/>
    </source>
</evidence>